<dbReference type="Proteomes" id="UP000030687">
    <property type="component" value="Unassembled WGS sequence"/>
</dbReference>
<proteinExistence type="inferred from homology"/>
<comment type="similarity">
    <text evidence="2">Belongs to the RLP family.</text>
</comment>
<dbReference type="PANTHER" id="PTHR27008">
    <property type="entry name" value="OS04G0122200 PROTEIN"/>
    <property type="match status" value="1"/>
</dbReference>
<dbReference type="KEGG" id="cic:CICLE_v10023523mg"/>
<dbReference type="GO" id="GO:0005524">
    <property type="term" value="F:ATP binding"/>
    <property type="evidence" value="ECO:0007669"/>
    <property type="project" value="InterPro"/>
</dbReference>
<dbReference type="PROSITE" id="PS50011">
    <property type="entry name" value="PROTEIN_KINASE_DOM"/>
    <property type="match status" value="1"/>
</dbReference>
<gene>
    <name evidence="10" type="ORF">CICLE_v10023523mg</name>
</gene>
<evidence type="ECO:0000313" key="11">
    <source>
        <dbReference type="Proteomes" id="UP000030687"/>
    </source>
</evidence>
<dbReference type="InterPro" id="IPR000719">
    <property type="entry name" value="Prot_kinase_dom"/>
</dbReference>
<evidence type="ECO:0000313" key="10">
    <source>
        <dbReference type="EMBL" id="ESR55789.1"/>
    </source>
</evidence>
<keyword evidence="6" id="KW-1133">Transmembrane helix</keyword>
<dbReference type="AlphaFoldDB" id="V4VRV4"/>
<accession>V4VRV4</accession>
<dbReference type="GO" id="GO:0004672">
    <property type="term" value="F:protein kinase activity"/>
    <property type="evidence" value="ECO:0007669"/>
    <property type="project" value="InterPro"/>
</dbReference>
<sequence length="418" mass="47056">YTKLKGLNRVDLSRNQLSGDIPVSIGGLKDLATLSLARNHFYGLVPKSFSSLIRLESLDLPSNNLSGEIPKSMEALSYLKQLNVSHNRLEGVIPIKGPFKNISAQSFFENYALCGPPGLQVPPCKEDNSKGSKNATLLVLKYTLPSIISNALITIVFNLQLERAFRSFDSECEVLWNVRHQDLTKITSSCCNPDSKVLVLEFMLNGSLEKWLCSHNYFLDILERLNIMIDVRLALEYLHHDHSSTPVIHCDLKPRNILLDENMVAHHSQSLGHLDCQIYYLFIICFMMSYPFDLSKPKNGEYGLEGMISAKGDVYSYGVLLMETFTRKKPTNELFTGEISLRDWVRESLPRALSDVVDANLVREEQVFSPKMNCLLSIMHSALDCCMESPEQRASTKVAAEKLKKIRVKFLDDAAASS</sequence>
<dbReference type="InterPro" id="IPR032675">
    <property type="entry name" value="LRR_dom_sf"/>
</dbReference>
<dbReference type="PROSITE" id="PS00108">
    <property type="entry name" value="PROTEIN_KINASE_ST"/>
    <property type="match status" value="1"/>
</dbReference>
<organism evidence="10 11">
    <name type="scientific">Citrus clementina</name>
    <name type="common">Clementine</name>
    <name type="synonym">Citrus deliciosa x Citrus sinensis</name>
    <dbReference type="NCBI Taxonomy" id="85681"/>
    <lineage>
        <taxon>Eukaryota</taxon>
        <taxon>Viridiplantae</taxon>
        <taxon>Streptophyta</taxon>
        <taxon>Embryophyta</taxon>
        <taxon>Tracheophyta</taxon>
        <taxon>Spermatophyta</taxon>
        <taxon>Magnoliopsida</taxon>
        <taxon>eudicotyledons</taxon>
        <taxon>Gunneridae</taxon>
        <taxon>Pentapetalae</taxon>
        <taxon>rosids</taxon>
        <taxon>malvids</taxon>
        <taxon>Sapindales</taxon>
        <taxon>Rutaceae</taxon>
        <taxon>Aurantioideae</taxon>
        <taxon>Citrus</taxon>
    </lineage>
</organism>
<keyword evidence="4" id="KW-0812">Transmembrane</keyword>
<dbReference type="eggNOG" id="KOG0619">
    <property type="taxonomic scope" value="Eukaryota"/>
</dbReference>
<dbReference type="Gramene" id="ESR55789">
    <property type="protein sequence ID" value="ESR55789"/>
    <property type="gene ID" value="CICLE_v10023523mg"/>
</dbReference>
<evidence type="ECO:0000256" key="8">
    <source>
        <dbReference type="ARBA" id="ARBA00023180"/>
    </source>
</evidence>
<evidence type="ECO:0000256" key="2">
    <source>
        <dbReference type="ARBA" id="ARBA00009592"/>
    </source>
</evidence>
<dbReference type="InterPro" id="IPR051809">
    <property type="entry name" value="Plant_receptor-like_S/T_kinase"/>
</dbReference>
<evidence type="ECO:0000256" key="5">
    <source>
        <dbReference type="ARBA" id="ARBA00022737"/>
    </source>
</evidence>
<evidence type="ECO:0000256" key="7">
    <source>
        <dbReference type="ARBA" id="ARBA00023136"/>
    </source>
</evidence>
<dbReference type="InterPro" id="IPR011009">
    <property type="entry name" value="Kinase-like_dom_sf"/>
</dbReference>
<keyword evidence="7" id="KW-0472">Membrane</keyword>
<keyword evidence="3" id="KW-0433">Leucine-rich repeat</keyword>
<feature type="domain" description="Protein kinase" evidence="9">
    <location>
        <begin position="122"/>
        <end position="411"/>
    </location>
</feature>
<dbReference type="OMA" id="TVLMWRR"/>
<dbReference type="FunFam" id="3.80.10.10:FF:000111">
    <property type="entry name" value="LRR receptor-like serine/threonine-protein kinase ERECTA"/>
    <property type="match status" value="1"/>
</dbReference>
<reference evidence="10 11" key="1">
    <citation type="submission" date="2013-10" db="EMBL/GenBank/DDBJ databases">
        <authorList>
            <consortium name="International Citrus Genome Consortium"/>
            <person name="Jenkins J."/>
            <person name="Schmutz J."/>
            <person name="Prochnik S."/>
            <person name="Rokhsar D."/>
            <person name="Gmitter F."/>
            <person name="Ollitrault P."/>
            <person name="Machado M."/>
            <person name="Talon M."/>
            <person name="Wincker P."/>
            <person name="Jaillon O."/>
            <person name="Morgante M."/>
        </authorList>
    </citation>
    <scope>NUCLEOTIDE SEQUENCE</scope>
    <source>
        <strain evidence="11">cv. Clemenules</strain>
    </source>
</reference>
<keyword evidence="8" id="KW-0325">Glycoprotein</keyword>
<feature type="non-terminal residue" evidence="10">
    <location>
        <position position="1"/>
    </location>
</feature>
<dbReference type="PANTHER" id="PTHR27008:SF585">
    <property type="entry name" value="PROTEIN KINASE DOMAIN-CONTAINING PROTEIN"/>
    <property type="match status" value="1"/>
</dbReference>
<protein>
    <recommendedName>
        <fullName evidence="9">Protein kinase domain-containing protein</fullName>
    </recommendedName>
</protein>
<dbReference type="GO" id="GO:0016020">
    <property type="term" value="C:membrane"/>
    <property type="evidence" value="ECO:0007669"/>
    <property type="project" value="UniProtKB-SubCell"/>
</dbReference>
<dbReference type="SMART" id="SM00220">
    <property type="entry name" value="S_TKc"/>
    <property type="match status" value="1"/>
</dbReference>
<dbReference type="SUPFAM" id="SSF56112">
    <property type="entry name" value="Protein kinase-like (PK-like)"/>
    <property type="match status" value="1"/>
</dbReference>
<name>V4VRV4_CITCL</name>
<dbReference type="InterPro" id="IPR008271">
    <property type="entry name" value="Ser/Thr_kinase_AS"/>
</dbReference>
<dbReference type="EMBL" id="KI536661">
    <property type="protein sequence ID" value="ESR55789.1"/>
    <property type="molecule type" value="Genomic_DNA"/>
</dbReference>
<dbReference type="Gene3D" id="1.10.510.10">
    <property type="entry name" value="Transferase(Phosphotransferase) domain 1"/>
    <property type="match status" value="2"/>
</dbReference>
<dbReference type="InParanoid" id="V4VRV4"/>
<dbReference type="Gene3D" id="3.80.10.10">
    <property type="entry name" value="Ribonuclease Inhibitor"/>
    <property type="match status" value="1"/>
</dbReference>
<evidence type="ECO:0000256" key="4">
    <source>
        <dbReference type="ARBA" id="ARBA00022692"/>
    </source>
</evidence>
<evidence type="ECO:0000259" key="9">
    <source>
        <dbReference type="PROSITE" id="PS50011"/>
    </source>
</evidence>
<dbReference type="InterPro" id="IPR001611">
    <property type="entry name" value="Leu-rich_rpt"/>
</dbReference>
<dbReference type="Pfam" id="PF00069">
    <property type="entry name" value="Pkinase"/>
    <property type="match status" value="1"/>
</dbReference>
<evidence type="ECO:0000256" key="3">
    <source>
        <dbReference type="ARBA" id="ARBA00022614"/>
    </source>
</evidence>
<keyword evidence="11" id="KW-1185">Reference proteome</keyword>
<evidence type="ECO:0000256" key="6">
    <source>
        <dbReference type="ARBA" id="ARBA00022989"/>
    </source>
</evidence>
<dbReference type="Pfam" id="PF13855">
    <property type="entry name" value="LRR_8"/>
    <property type="match status" value="1"/>
</dbReference>
<dbReference type="Pfam" id="PF00560">
    <property type="entry name" value="LRR_1"/>
    <property type="match status" value="1"/>
</dbReference>
<evidence type="ECO:0000256" key="1">
    <source>
        <dbReference type="ARBA" id="ARBA00004167"/>
    </source>
</evidence>
<keyword evidence="5" id="KW-0677">Repeat</keyword>
<dbReference type="SUPFAM" id="SSF52058">
    <property type="entry name" value="L domain-like"/>
    <property type="match status" value="1"/>
</dbReference>
<comment type="subcellular location">
    <subcellularLocation>
        <location evidence="1">Membrane</location>
        <topology evidence="1">Single-pass membrane protein</topology>
    </subcellularLocation>
</comment>